<dbReference type="Proteomes" id="UP000694555">
    <property type="component" value="Unplaced"/>
</dbReference>
<keyword evidence="8" id="KW-0378">Hydrolase</keyword>
<evidence type="ECO:0000256" key="8">
    <source>
        <dbReference type="ARBA" id="ARBA00022801"/>
    </source>
</evidence>
<evidence type="ECO:0000259" key="18">
    <source>
        <dbReference type="PROSITE" id="PS50600"/>
    </source>
</evidence>
<evidence type="ECO:0000256" key="17">
    <source>
        <dbReference type="SAM" id="MobiDB-lite"/>
    </source>
</evidence>
<feature type="domain" description="Ubiquitin-like protease family profile" evidence="18">
    <location>
        <begin position="618"/>
        <end position="996"/>
    </location>
</feature>
<feature type="compositionally biased region" description="Polar residues" evidence="17">
    <location>
        <begin position="743"/>
        <end position="760"/>
    </location>
</feature>
<keyword evidence="5" id="KW-0597">Phosphoprotein</keyword>
<feature type="region of interest" description="Disordered" evidence="17">
    <location>
        <begin position="737"/>
        <end position="808"/>
    </location>
</feature>
<dbReference type="AlphaFoldDB" id="A0A8C0HNI2"/>
<dbReference type="Gene3D" id="3.30.310.130">
    <property type="entry name" value="Ubiquitin-related"/>
    <property type="match status" value="2"/>
</dbReference>
<evidence type="ECO:0000313" key="20">
    <source>
        <dbReference type="Proteomes" id="UP000694555"/>
    </source>
</evidence>
<evidence type="ECO:0000256" key="12">
    <source>
        <dbReference type="ARBA" id="ARBA00058874"/>
    </source>
</evidence>
<evidence type="ECO:0000256" key="7">
    <source>
        <dbReference type="ARBA" id="ARBA00022786"/>
    </source>
</evidence>
<evidence type="ECO:0000256" key="6">
    <source>
        <dbReference type="ARBA" id="ARBA00022670"/>
    </source>
</evidence>
<dbReference type="GO" id="GO:0005829">
    <property type="term" value="C:cytosol"/>
    <property type="evidence" value="ECO:0007669"/>
    <property type="project" value="UniProtKB-ARBA"/>
</dbReference>
<reference evidence="19" key="2">
    <citation type="submission" date="2025-09" db="UniProtKB">
        <authorList>
            <consortium name="Ensembl"/>
        </authorList>
    </citation>
    <scope>IDENTIFICATION</scope>
</reference>
<feature type="compositionally biased region" description="Acidic residues" evidence="17">
    <location>
        <begin position="888"/>
        <end position="904"/>
    </location>
</feature>
<keyword evidence="10" id="KW-0832">Ubl conjugation</keyword>
<proteinExistence type="inferred from homology"/>
<name>A0A8C0HNI2_9AVES</name>
<dbReference type="FunFam" id="1.10.418.20:FF:000005">
    <property type="entry name" value="sentrin-specific protease 6 isoform X2"/>
    <property type="match status" value="1"/>
</dbReference>
<keyword evidence="6" id="KW-0645">Protease</keyword>
<dbReference type="PROSITE" id="PS50600">
    <property type="entry name" value="ULP_PROTEASE"/>
    <property type="match status" value="1"/>
</dbReference>
<feature type="compositionally biased region" description="Polar residues" evidence="17">
    <location>
        <begin position="260"/>
        <end position="277"/>
    </location>
</feature>
<dbReference type="InterPro" id="IPR038765">
    <property type="entry name" value="Papain-like_cys_pep_sf"/>
</dbReference>
<feature type="region of interest" description="Disordered" evidence="17">
    <location>
        <begin position="1032"/>
        <end position="1067"/>
    </location>
</feature>
<dbReference type="FunFam" id="1.10.418.20:FF:000010">
    <property type="entry name" value="sentrin-specific protease 6 isoform X2"/>
    <property type="match status" value="1"/>
</dbReference>
<keyword evidence="4" id="KW-1017">Isopeptide bond</keyword>
<protein>
    <recommendedName>
        <fullName evidence="14">Sentrin-specific protease 6</fullName>
    </recommendedName>
    <alternativeName>
        <fullName evidence="16">SUMO-1-specific protease 1</fullName>
    </alternativeName>
    <alternativeName>
        <fullName evidence="15">Sentrin/SUMO-specific protease SENP6</fullName>
    </alternativeName>
</protein>
<sequence>FKNNWSFDHAEESEGDSLRCRPGAVGTSGDSIKTYARRGKAGRLFKGNSIGLNMMGNSKKLSENAQNMSCPVTVVHGRRFHHAHAQTAVVKTAICFVNLFYLLLHDSIMENTEESESESECEIKRKVQQKRHCNSYQSDLTLSSATKKCLTQLKLLEQIDYSTDCPNCGRANENQTKCRHCESASLKDLQRVSRQTVTLSESVGPLSRSSIHQNSTGQKSSGTGFNTKKFYSSAVGKGPTDILLSNEVVGHSMLRQNGKVSLITGTKNPKITGTLRQRSARPSELNDPIVLSSDDDDDEDSGSTRRMESISPRPADSARSSPAPSTGKVEAALKENSCGIEQRIGSITTDTEIAVTLPRKARMKDQFGNIVSNTPIKRRKVISQEIVTEAVPLNYQNSCESVILNCRSIRIGTLRRMVVEPVIESSINLHLVTKSESDIREINLKTSELTKCEWCSVRKLPVVFLQTVPSTCSSLRDQLKMSKDNVWYECKGDSQEEQYIILIFETGLDPHANSIFEKIITDIGIRNNISDFFVKISFEEANGRLVAFTKCLEDNSKGSPSHRENKIKNVAPESKMQQRNKQLPYFDDDEEIGEPHTVFIGPIEKLIVYPPPPAKGGISVTNEDLHCLNEGEFLNDVIIDFYLKYLVLEKLKKEDADRIHVFSSFFYKRLNQRERRNIHETSNLSIQQKRHGRVKTWTRHVDIFDKDFIFVPLNEAAHWFLAVICFPGLEKPKYEPNPHYHENATTQIKSSSSDGESNTPSPLPNESDAQNSPSKSTAKKTLTKKYNTALIDPNTETEDSESSCCRRSPCRGKSAFKKLNQIDSDVEEPNTVESACHKLDHRTPDENGIQGEFTTASQSMDGLHKIRLNYSEDSADGSKLNEDELIDFSEDQDNQEDSSDDGGLVDDNCNSEMGQWHLKPTICKQPCILLMDSLRGPSRSNVVKTLREYLEVEWEVRKGNKRSFSKDVMKGSNPKVPQQNNFSDCGVYILQYVESFFENPILSFELPMNLTDWFPRPRMKTKREEIRKIILKLQEQQNKDKKGQKDPSSMERSLQEKTEQLINSSSD</sequence>
<keyword evidence="20" id="KW-1185">Reference proteome</keyword>
<dbReference type="Pfam" id="PF02902">
    <property type="entry name" value="Peptidase_C48"/>
    <property type="match status" value="2"/>
</dbReference>
<evidence type="ECO:0000256" key="15">
    <source>
        <dbReference type="ARBA" id="ARBA00077364"/>
    </source>
</evidence>
<keyword evidence="11" id="KW-0539">Nucleus</keyword>
<keyword evidence="7" id="KW-0833">Ubl conjugation pathway</keyword>
<dbReference type="PANTHER" id="PTHR46896:SF1">
    <property type="entry name" value="SENTRIN-SPECIFIC PROTEASE 6"/>
    <property type="match status" value="1"/>
</dbReference>
<evidence type="ECO:0000313" key="19">
    <source>
        <dbReference type="Ensembl" id="ENSBJAP00000017825.1"/>
    </source>
</evidence>
<evidence type="ECO:0000256" key="14">
    <source>
        <dbReference type="ARBA" id="ARBA00073899"/>
    </source>
</evidence>
<dbReference type="GO" id="GO:0005634">
    <property type="term" value="C:nucleus"/>
    <property type="evidence" value="ECO:0007669"/>
    <property type="project" value="UniProtKB-SubCell"/>
</dbReference>
<organism evidence="19 20">
    <name type="scientific">Buteo japonicus</name>
    <dbReference type="NCBI Taxonomy" id="224669"/>
    <lineage>
        <taxon>Eukaryota</taxon>
        <taxon>Metazoa</taxon>
        <taxon>Chordata</taxon>
        <taxon>Craniata</taxon>
        <taxon>Vertebrata</taxon>
        <taxon>Euteleostomi</taxon>
        <taxon>Archelosauria</taxon>
        <taxon>Archosauria</taxon>
        <taxon>Dinosauria</taxon>
        <taxon>Saurischia</taxon>
        <taxon>Theropoda</taxon>
        <taxon>Coelurosauria</taxon>
        <taxon>Aves</taxon>
        <taxon>Neognathae</taxon>
        <taxon>Neoaves</taxon>
        <taxon>Telluraves</taxon>
        <taxon>Accipitrimorphae</taxon>
        <taxon>Accipitriformes</taxon>
        <taxon>Accipitridae</taxon>
        <taxon>Accipitrinae</taxon>
        <taxon>Buteo</taxon>
    </lineage>
</organism>
<evidence type="ECO:0000256" key="13">
    <source>
        <dbReference type="ARBA" id="ARBA00062458"/>
    </source>
</evidence>
<dbReference type="GO" id="GO:0016926">
    <property type="term" value="P:protein desumoylation"/>
    <property type="evidence" value="ECO:0007669"/>
    <property type="project" value="TreeGrafter"/>
</dbReference>
<dbReference type="GO" id="GO:0070139">
    <property type="term" value="F:SUMO-specific endopeptidase activity"/>
    <property type="evidence" value="ECO:0007669"/>
    <property type="project" value="TreeGrafter"/>
</dbReference>
<evidence type="ECO:0000256" key="5">
    <source>
        <dbReference type="ARBA" id="ARBA00022553"/>
    </source>
</evidence>
<feature type="region of interest" description="Disordered" evidence="17">
    <location>
        <begin position="260"/>
        <end position="331"/>
    </location>
</feature>
<evidence type="ECO:0000256" key="9">
    <source>
        <dbReference type="ARBA" id="ARBA00022807"/>
    </source>
</evidence>
<dbReference type="FunFam" id="3.40.395.10:FF:000027">
    <property type="entry name" value="SUMO-specific peptidase 6"/>
    <property type="match status" value="1"/>
</dbReference>
<evidence type="ECO:0000256" key="3">
    <source>
        <dbReference type="ARBA" id="ARBA00005234"/>
    </source>
</evidence>
<evidence type="ECO:0000256" key="11">
    <source>
        <dbReference type="ARBA" id="ARBA00023242"/>
    </source>
</evidence>
<evidence type="ECO:0000256" key="10">
    <source>
        <dbReference type="ARBA" id="ARBA00022843"/>
    </source>
</evidence>
<feature type="region of interest" description="Disordered" evidence="17">
    <location>
        <begin position="199"/>
        <end position="225"/>
    </location>
</feature>
<reference evidence="19" key="1">
    <citation type="submission" date="2025-08" db="UniProtKB">
        <authorList>
            <consortium name="Ensembl"/>
        </authorList>
    </citation>
    <scope>IDENTIFICATION</scope>
</reference>
<feature type="compositionally biased region" description="Low complexity" evidence="17">
    <location>
        <begin position="309"/>
        <end position="325"/>
    </location>
</feature>
<dbReference type="PANTHER" id="PTHR46896">
    <property type="entry name" value="SENTRIN-SPECIFIC PROTEASE"/>
    <property type="match status" value="1"/>
</dbReference>
<feature type="compositionally biased region" description="Basic and acidic residues" evidence="17">
    <location>
        <begin position="1037"/>
        <end position="1059"/>
    </location>
</feature>
<dbReference type="GO" id="GO:0006508">
    <property type="term" value="P:proteolysis"/>
    <property type="evidence" value="ECO:0007669"/>
    <property type="project" value="UniProtKB-KW"/>
</dbReference>
<dbReference type="GO" id="GO:0090234">
    <property type="term" value="P:regulation of kinetochore assembly"/>
    <property type="evidence" value="ECO:0007669"/>
    <property type="project" value="TreeGrafter"/>
</dbReference>
<accession>A0A8C0HNI2</accession>
<feature type="region of interest" description="Disordered" evidence="17">
    <location>
        <begin position="888"/>
        <end position="907"/>
    </location>
</feature>
<dbReference type="InterPro" id="IPR051947">
    <property type="entry name" value="Sentrin-specific_protease"/>
</dbReference>
<comment type="subcellular location">
    <subcellularLocation>
        <location evidence="1">Nucleus</location>
    </subcellularLocation>
</comment>
<evidence type="ECO:0000256" key="16">
    <source>
        <dbReference type="ARBA" id="ARBA00079020"/>
    </source>
</evidence>
<comment type="pathway">
    <text evidence="2">Protein modification; protein sumoylation.</text>
</comment>
<evidence type="ECO:0000256" key="4">
    <source>
        <dbReference type="ARBA" id="ARBA00022499"/>
    </source>
</evidence>
<comment type="function">
    <text evidence="12">Protease that deconjugates SUMO1, SUMO2 and SUMO3 from targeted proteins. Processes preferentially poly-SUMO2 and poly-SUMO3 chains, but does not efficiently process SUMO1, SUMO2 and SUMO3 precursors. Deconjugates SUMO1 from RXRA, leading to transcriptional activation. Involved in chromosome alignment and spindle assembly, by regulating the kinetochore CENPH-CENPI-CENPK complex. Desumoylates PML and CENPI, protecting them from degradation by the ubiquitin ligase RNF4, which targets polysumoylated proteins for proteasomal degradation. Also desumoylates RPA1, thus preventing recruitment of RAD51 to the DNA damage foci to initiate DNA repair through homologous recombination.</text>
</comment>
<evidence type="ECO:0000256" key="2">
    <source>
        <dbReference type="ARBA" id="ARBA00004718"/>
    </source>
</evidence>
<comment type="subunit">
    <text evidence="13">Interacts with RXRA. Forms a complex with KAT5-TIP60 and UBE2I in response to UV irradiation. Interacts with RPA1 to maintain it in hyposumoylated state during S phase preventing DNA repair initiation.</text>
</comment>
<dbReference type="Ensembl" id="ENSBJAT00000018310.1">
    <property type="protein sequence ID" value="ENSBJAP00000017825.1"/>
    <property type="gene ID" value="ENSBJAG00000010822.1"/>
</dbReference>
<dbReference type="Gene3D" id="1.10.418.20">
    <property type="match status" value="2"/>
</dbReference>
<evidence type="ECO:0000256" key="1">
    <source>
        <dbReference type="ARBA" id="ARBA00004123"/>
    </source>
</evidence>
<comment type="similarity">
    <text evidence="3">Belongs to the peptidase C48 family.</text>
</comment>
<dbReference type="InterPro" id="IPR003653">
    <property type="entry name" value="Peptidase_C48_C"/>
</dbReference>
<keyword evidence="9" id="KW-0788">Thiol protease</keyword>
<dbReference type="GO" id="GO:0090169">
    <property type="term" value="P:regulation of spindle assembly"/>
    <property type="evidence" value="ECO:0007669"/>
    <property type="project" value="TreeGrafter"/>
</dbReference>
<dbReference type="SUPFAM" id="SSF54001">
    <property type="entry name" value="Cysteine proteinases"/>
    <property type="match status" value="1"/>
</dbReference>